<name>A0A417XTN2_9ACTN</name>
<dbReference type="SUPFAM" id="SSF53474">
    <property type="entry name" value="alpha/beta-Hydrolases"/>
    <property type="match status" value="1"/>
</dbReference>
<keyword evidence="3" id="KW-0378">Hydrolase</keyword>
<sequence>MTEQLHGPRPSATVTQPPPGTHDDAVGRYVYLDVQGSTYRVYYESTGQGIPLVLLHTAGADSRQYRHLLENQDLQDRYRLIAVDLPYHGRSLPPTTKEWWKEQYLLTRDFLLEFFDTFNATLSLERPVFMGCSVGGMLAPDLAYYRPGVYRAVIALNGALAMPEANLAKPDKEQSWYHPRVTSEWKASSMLGFMAPHSPEVYRRETAWVYSQSSPPVFAGDIHYYMRDHVLTAEQAATIDTALTGVYLLTGEYDPLAMSGLSQRLADAVPGSHFEINEAIGHFGPAENPEAFWAAVEPVLEEIALKFPN</sequence>
<accession>A0A417XTN2</accession>
<dbReference type="OrthoDB" id="27092at2"/>
<comment type="caution">
    <text evidence="3">The sequence shown here is derived from an EMBL/GenBank/DDBJ whole genome shotgun (WGS) entry which is preliminary data.</text>
</comment>
<keyword evidence="4" id="KW-1185">Reference proteome</keyword>
<organism evidence="3 4">
    <name type="scientific">Nocardioides immobilis</name>
    <dbReference type="NCBI Taxonomy" id="2049295"/>
    <lineage>
        <taxon>Bacteria</taxon>
        <taxon>Bacillati</taxon>
        <taxon>Actinomycetota</taxon>
        <taxon>Actinomycetes</taxon>
        <taxon>Propionibacteriales</taxon>
        <taxon>Nocardioidaceae</taxon>
        <taxon>Nocardioides</taxon>
    </lineage>
</organism>
<dbReference type="Pfam" id="PF12697">
    <property type="entry name" value="Abhydrolase_6"/>
    <property type="match status" value="1"/>
</dbReference>
<feature type="region of interest" description="Disordered" evidence="1">
    <location>
        <begin position="1"/>
        <end position="25"/>
    </location>
</feature>
<dbReference type="EMBL" id="QXGH01000042">
    <property type="protein sequence ID" value="RHW23686.1"/>
    <property type="molecule type" value="Genomic_DNA"/>
</dbReference>
<protein>
    <submittedName>
        <fullName evidence="3">Alpha/beta hydrolase</fullName>
    </submittedName>
</protein>
<dbReference type="InterPro" id="IPR000073">
    <property type="entry name" value="AB_hydrolase_1"/>
</dbReference>
<reference evidence="3 4" key="1">
    <citation type="submission" date="2018-09" db="EMBL/GenBank/DDBJ databases">
        <title>Genome sequencing of Nocardioides immobilis CCTCC AB 2017083 for comparison to Nocardioides silvaticus.</title>
        <authorList>
            <person name="Li C."/>
            <person name="Wang G."/>
        </authorList>
    </citation>
    <scope>NUCLEOTIDE SEQUENCE [LARGE SCALE GENOMIC DNA]</scope>
    <source>
        <strain evidence="3 4">CCTCC AB 2017083</strain>
    </source>
</reference>
<gene>
    <name evidence="3" type="ORF">D0Z08_28540</name>
</gene>
<dbReference type="InterPro" id="IPR029058">
    <property type="entry name" value="AB_hydrolase_fold"/>
</dbReference>
<proteinExistence type="predicted"/>
<dbReference type="Gene3D" id="3.40.50.1820">
    <property type="entry name" value="alpha/beta hydrolase"/>
    <property type="match status" value="1"/>
</dbReference>
<evidence type="ECO:0000259" key="2">
    <source>
        <dbReference type="Pfam" id="PF12697"/>
    </source>
</evidence>
<feature type="domain" description="AB hydrolase-1" evidence="2">
    <location>
        <begin position="52"/>
        <end position="294"/>
    </location>
</feature>
<dbReference type="GO" id="GO:0016787">
    <property type="term" value="F:hydrolase activity"/>
    <property type="evidence" value="ECO:0007669"/>
    <property type="project" value="UniProtKB-KW"/>
</dbReference>
<dbReference type="AlphaFoldDB" id="A0A417XTN2"/>
<dbReference type="InterPro" id="IPR050266">
    <property type="entry name" value="AB_hydrolase_sf"/>
</dbReference>
<evidence type="ECO:0000313" key="3">
    <source>
        <dbReference type="EMBL" id="RHW23686.1"/>
    </source>
</evidence>
<dbReference type="Proteomes" id="UP000283644">
    <property type="component" value="Unassembled WGS sequence"/>
</dbReference>
<evidence type="ECO:0000313" key="4">
    <source>
        <dbReference type="Proteomes" id="UP000283644"/>
    </source>
</evidence>
<evidence type="ECO:0000256" key="1">
    <source>
        <dbReference type="SAM" id="MobiDB-lite"/>
    </source>
</evidence>
<dbReference type="PANTHER" id="PTHR43798">
    <property type="entry name" value="MONOACYLGLYCEROL LIPASE"/>
    <property type="match status" value="1"/>
</dbReference>